<evidence type="ECO:0000256" key="3">
    <source>
        <dbReference type="ARBA" id="ARBA00023163"/>
    </source>
</evidence>
<dbReference type="PANTHER" id="PTHR43537">
    <property type="entry name" value="TRANSCRIPTIONAL REGULATOR, GNTR FAMILY"/>
    <property type="match status" value="1"/>
</dbReference>
<dbReference type="PROSITE" id="PS50949">
    <property type="entry name" value="HTH_GNTR"/>
    <property type="match status" value="1"/>
</dbReference>
<keyword evidence="3" id="KW-0804">Transcription</keyword>
<dbReference type="STRING" id="391735.Veis_1313"/>
<gene>
    <name evidence="5" type="ordered locus">Veis_1313</name>
</gene>
<dbReference type="InterPro" id="IPR036390">
    <property type="entry name" value="WH_DNA-bd_sf"/>
</dbReference>
<organism evidence="5 6">
    <name type="scientific">Verminephrobacter eiseniae (strain EF01-2)</name>
    <dbReference type="NCBI Taxonomy" id="391735"/>
    <lineage>
        <taxon>Bacteria</taxon>
        <taxon>Pseudomonadati</taxon>
        <taxon>Pseudomonadota</taxon>
        <taxon>Betaproteobacteria</taxon>
        <taxon>Burkholderiales</taxon>
        <taxon>Comamonadaceae</taxon>
        <taxon>Verminephrobacter</taxon>
    </lineage>
</organism>
<evidence type="ECO:0000313" key="6">
    <source>
        <dbReference type="Proteomes" id="UP000000374"/>
    </source>
</evidence>
<dbReference type="InterPro" id="IPR036388">
    <property type="entry name" value="WH-like_DNA-bd_sf"/>
</dbReference>
<dbReference type="KEGG" id="vei:Veis_1313"/>
<evidence type="ECO:0000259" key="4">
    <source>
        <dbReference type="PROSITE" id="PS50949"/>
    </source>
</evidence>
<sequence>MVITTPVTPTLPLAQRINHRLRDDIIDGKLPPGTQLVEVELAATYGASRNTIREVLHQLGHEGLATFVRHKGVIVRRMERKDLRAIYAARRALELQAVSGERALKPALLDKMLAANQAAERALARQDWRRVGTLSLQVHQHLVAQLGSRLLDEFFRTLCAQLRLVFASEVDESRIQTSDWIARERLIHGLLVQGQRNAAALALARYLDDSERILTGVLARLKNRQGP</sequence>
<evidence type="ECO:0000256" key="2">
    <source>
        <dbReference type="ARBA" id="ARBA00023125"/>
    </source>
</evidence>
<keyword evidence="2" id="KW-0238">DNA-binding</keyword>
<dbReference type="Gene3D" id="1.10.10.10">
    <property type="entry name" value="Winged helix-like DNA-binding domain superfamily/Winged helix DNA-binding domain"/>
    <property type="match status" value="1"/>
</dbReference>
<dbReference type="Proteomes" id="UP000000374">
    <property type="component" value="Chromosome"/>
</dbReference>
<protein>
    <submittedName>
        <fullName evidence="5">Transcriptional regulator, GntR family</fullName>
    </submittedName>
</protein>
<dbReference type="InterPro" id="IPR011711">
    <property type="entry name" value="GntR_C"/>
</dbReference>
<dbReference type="PANTHER" id="PTHR43537:SF45">
    <property type="entry name" value="GNTR FAMILY REGULATORY PROTEIN"/>
    <property type="match status" value="1"/>
</dbReference>
<dbReference type="SUPFAM" id="SSF48008">
    <property type="entry name" value="GntR ligand-binding domain-like"/>
    <property type="match status" value="1"/>
</dbReference>
<dbReference type="Pfam" id="PF00392">
    <property type="entry name" value="GntR"/>
    <property type="match status" value="1"/>
</dbReference>
<dbReference type="CDD" id="cd07377">
    <property type="entry name" value="WHTH_GntR"/>
    <property type="match status" value="1"/>
</dbReference>
<dbReference type="InterPro" id="IPR008920">
    <property type="entry name" value="TF_FadR/GntR_C"/>
</dbReference>
<evidence type="ECO:0000256" key="1">
    <source>
        <dbReference type="ARBA" id="ARBA00023015"/>
    </source>
</evidence>
<accession>A1WHH3</accession>
<proteinExistence type="predicted"/>
<dbReference type="GO" id="GO:0003700">
    <property type="term" value="F:DNA-binding transcription factor activity"/>
    <property type="evidence" value="ECO:0007669"/>
    <property type="project" value="InterPro"/>
</dbReference>
<reference evidence="6" key="1">
    <citation type="submission" date="2006-12" db="EMBL/GenBank/DDBJ databases">
        <title>Complete sequence of chromosome 1 of Verminephrobacter eiseniae EF01-2.</title>
        <authorList>
            <person name="Copeland A."/>
            <person name="Lucas S."/>
            <person name="Lapidus A."/>
            <person name="Barry K."/>
            <person name="Detter J.C."/>
            <person name="Glavina del Rio T."/>
            <person name="Dalin E."/>
            <person name="Tice H."/>
            <person name="Pitluck S."/>
            <person name="Chertkov O."/>
            <person name="Brettin T."/>
            <person name="Bruce D."/>
            <person name="Han C."/>
            <person name="Tapia R."/>
            <person name="Gilna P."/>
            <person name="Schmutz J."/>
            <person name="Larimer F."/>
            <person name="Land M."/>
            <person name="Hauser L."/>
            <person name="Kyrpides N."/>
            <person name="Kim E."/>
            <person name="Stahl D."/>
            <person name="Richardson P."/>
        </authorList>
    </citation>
    <scope>NUCLEOTIDE SEQUENCE [LARGE SCALE GENOMIC DNA]</scope>
    <source>
        <strain evidence="6">EF01-2</strain>
    </source>
</reference>
<dbReference type="InterPro" id="IPR000524">
    <property type="entry name" value="Tscrpt_reg_HTH_GntR"/>
</dbReference>
<dbReference type="GeneID" id="76459958"/>
<keyword evidence="1" id="KW-0805">Transcription regulation</keyword>
<feature type="domain" description="HTH gntR-type" evidence="4">
    <location>
        <begin position="11"/>
        <end position="78"/>
    </location>
</feature>
<dbReference type="Pfam" id="PF07729">
    <property type="entry name" value="FCD"/>
    <property type="match status" value="1"/>
</dbReference>
<dbReference type="AlphaFoldDB" id="A1WHH3"/>
<dbReference type="eggNOG" id="COG1802">
    <property type="taxonomic scope" value="Bacteria"/>
</dbReference>
<dbReference type="GO" id="GO:0003677">
    <property type="term" value="F:DNA binding"/>
    <property type="evidence" value="ECO:0007669"/>
    <property type="project" value="UniProtKB-KW"/>
</dbReference>
<dbReference type="EMBL" id="CP000542">
    <property type="protein sequence ID" value="ABM57080.1"/>
    <property type="molecule type" value="Genomic_DNA"/>
</dbReference>
<dbReference type="RefSeq" id="WP_011809090.1">
    <property type="nucleotide sequence ID" value="NC_008786.1"/>
</dbReference>
<dbReference type="SUPFAM" id="SSF46785">
    <property type="entry name" value="Winged helix' DNA-binding domain"/>
    <property type="match status" value="1"/>
</dbReference>
<keyword evidence="6" id="KW-1185">Reference proteome</keyword>
<dbReference type="HOGENOM" id="CLU_017584_5_5_4"/>
<dbReference type="SMART" id="SM00345">
    <property type="entry name" value="HTH_GNTR"/>
    <property type="match status" value="1"/>
</dbReference>
<evidence type="ECO:0000313" key="5">
    <source>
        <dbReference type="EMBL" id="ABM57080.1"/>
    </source>
</evidence>
<name>A1WHH3_VEREI</name>
<dbReference type="Gene3D" id="1.20.120.530">
    <property type="entry name" value="GntR ligand-binding domain-like"/>
    <property type="match status" value="1"/>
</dbReference>
<dbReference type="SMART" id="SM00895">
    <property type="entry name" value="FCD"/>
    <property type="match status" value="1"/>
</dbReference>